<protein>
    <recommendedName>
        <fullName evidence="3">histidine kinase</fullName>
        <ecNumber evidence="3">2.7.13.3</ecNumber>
    </recommendedName>
</protein>
<dbReference type="Proteomes" id="UP000031671">
    <property type="component" value="Unassembled WGS sequence"/>
</dbReference>
<evidence type="ECO:0000256" key="3">
    <source>
        <dbReference type="ARBA" id="ARBA00012438"/>
    </source>
</evidence>
<feature type="domain" description="Response regulatory" evidence="20">
    <location>
        <begin position="769"/>
        <end position="889"/>
    </location>
</feature>
<feature type="transmembrane region" description="Helical" evidence="18">
    <location>
        <begin position="298"/>
        <end position="318"/>
    </location>
</feature>
<accession>A0A0B8P6K3</accession>
<keyword evidence="8" id="KW-0547">Nucleotide-binding</keyword>
<keyword evidence="6" id="KW-0808">Transferase</keyword>
<evidence type="ECO:0000256" key="9">
    <source>
        <dbReference type="ARBA" id="ARBA00022777"/>
    </source>
</evidence>
<dbReference type="Gene3D" id="3.30.565.10">
    <property type="entry name" value="Histidine kinase-like ATPase, C-terminal domain"/>
    <property type="match status" value="1"/>
</dbReference>
<dbReference type="Pfam" id="PF00072">
    <property type="entry name" value="Response_reg"/>
    <property type="match status" value="2"/>
</dbReference>
<dbReference type="InterPro" id="IPR003594">
    <property type="entry name" value="HATPase_dom"/>
</dbReference>
<dbReference type="SMART" id="SM00448">
    <property type="entry name" value="REC"/>
    <property type="match status" value="2"/>
</dbReference>
<evidence type="ECO:0000256" key="15">
    <source>
        <dbReference type="PROSITE-ProRule" id="PRU00169"/>
    </source>
</evidence>
<feature type="transmembrane region" description="Helical" evidence="18">
    <location>
        <begin position="12"/>
        <end position="30"/>
    </location>
</feature>
<proteinExistence type="predicted"/>
<feature type="domain" description="Histidine kinase" evidence="19">
    <location>
        <begin position="402"/>
        <end position="623"/>
    </location>
</feature>
<dbReference type="GO" id="GO:0000155">
    <property type="term" value="F:phosphorelay sensor kinase activity"/>
    <property type="evidence" value="ECO:0007669"/>
    <property type="project" value="InterPro"/>
</dbReference>
<reference evidence="21 22" key="1">
    <citation type="submission" date="2015-01" db="EMBL/GenBank/DDBJ databases">
        <title>Vibrio sp. C1 JCM 19231 whole genome shotgun sequence.</title>
        <authorList>
            <person name="Sawabe T."/>
            <person name="Meirelles P."/>
            <person name="Feng G."/>
            <person name="Sayaka M."/>
            <person name="Hattori M."/>
            <person name="Ohkuma M."/>
        </authorList>
    </citation>
    <scope>NUCLEOTIDE SEQUENCE [LARGE SCALE GENOMIC DNA]</scope>
    <source>
        <strain evidence="22">JCM 19231</strain>
    </source>
</reference>
<evidence type="ECO:0000259" key="20">
    <source>
        <dbReference type="PROSITE" id="PS50110"/>
    </source>
</evidence>
<dbReference type="GO" id="GO:0016787">
    <property type="term" value="F:hydrolase activity"/>
    <property type="evidence" value="ECO:0007669"/>
    <property type="project" value="UniProtKB-KW"/>
</dbReference>
<keyword evidence="16" id="KW-0175">Coiled coil</keyword>
<evidence type="ECO:0000256" key="4">
    <source>
        <dbReference type="ARBA" id="ARBA00022475"/>
    </source>
</evidence>
<dbReference type="Gene3D" id="3.40.50.2300">
    <property type="match status" value="2"/>
</dbReference>
<evidence type="ECO:0000259" key="19">
    <source>
        <dbReference type="PROSITE" id="PS50109"/>
    </source>
</evidence>
<dbReference type="SMART" id="SM00388">
    <property type="entry name" value="HisKA"/>
    <property type="match status" value="1"/>
</dbReference>
<dbReference type="GO" id="GO:0005524">
    <property type="term" value="F:ATP binding"/>
    <property type="evidence" value="ECO:0007669"/>
    <property type="project" value="UniProtKB-KW"/>
</dbReference>
<feature type="modified residue" description="4-aspartylphosphate" evidence="15">
    <location>
        <position position="818"/>
    </location>
</feature>
<gene>
    <name evidence="21" type="ORF">JCM19231_5920</name>
</gene>
<evidence type="ECO:0000313" key="22">
    <source>
        <dbReference type="Proteomes" id="UP000031671"/>
    </source>
</evidence>
<dbReference type="Pfam" id="PF02518">
    <property type="entry name" value="HATPase_c"/>
    <property type="match status" value="1"/>
</dbReference>
<keyword evidence="12 18" id="KW-1133">Transmembrane helix</keyword>
<dbReference type="InterPro" id="IPR036890">
    <property type="entry name" value="HATPase_C_sf"/>
</dbReference>
<dbReference type="SUPFAM" id="SSF52172">
    <property type="entry name" value="CheY-like"/>
    <property type="match status" value="2"/>
</dbReference>
<dbReference type="FunFam" id="3.30.565.10:FF:000010">
    <property type="entry name" value="Sensor histidine kinase RcsC"/>
    <property type="match status" value="1"/>
</dbReference>
<keyword evidence="22" id="KW-1185">Reference proteome</keyword>
<evidence type="ECO:0000256" key="7">
    <source>
        <dbReference type="ARBA" id="ARBA00022692"/>
    </source>
</evidence>
<evidence type="ECO:0000256" key="1">
    <source>
        <dbReference type="ARBA" id="ARBA00000085"/>
    </source>
</evidence>
<reference evidence="21 22" key="2">
    <citation type="submission" date="2015-01" db="EMBL/GenBank/DDBJ databases">
        <authorList>
            <consortium name="NBRP consortium"/>
            <person name="Sawabe T."/>
            <person name="Meirelles P."/>
            <person name="Feng G."/>
            <person name="Sayaka M."/>
            <person name="Hattori M."/>
            <person name="Ohkuma M."/>
        </authorList>
    </citation>
    <scope>NUCLEOTIDE SEQUENCE [LARGE SCALE GENOMIC DNA]</scope>
    <source>
        <strain evidence="22">JCM 19231</strain>
    </source>
</reference>
<dbReference type="PRINTS" id="PR00344">
    <property type="entry name" value="BCTRLSENSOR"/>
</dbReference>
<dbReference type="InterPro" id="IPR003661">
    <property type="entry name" value="HisK_dim/P_dom"/>
</dbReference>
<feature type="domain" description="Response regulatory" evidence="20">
    <location>
        <begin position="923"/>
        <end position="1043"/>
    </location>
</feature>
<feature type="coiled-coil region" evidence="16">
    <location>
        <begin position="354"/>
        <end position="395"/>
    </location>
</feature>
<dbReference type="CDD" id="cd17546">
    <property type="entry name" value="REC_hyHK_CKI1_RcsC-like"/>
    <property type="match status" value="2"/>
</dbReference>
<evidence type="ECO:0000256" key="12">
    <source>
        <dbReference type="ARBA" id="ARBA00022989"/>
    </source>
</evidence>
<dbReference type="GO" id="GO:0005886">
    <property type="term" value="C:plasma membrane"/>
    <property type="evidence" value="ECO:0007669"/>
    <property type="project" value="UniProtKB-SubCell"/>
</dbReference>
<sequence length="1043" mass="117521">MSSLFSWNNLSVKYKLFSLVFCPIVLLIFLEGEQLYRLSMQAKDLERAQRFSHYINQISYLYTLPERADETDKLKSIEALTEELVNETPQIFEGDSVAVTDLLMSFEEANVSLVTNTDLYERIDILEWRADTYKQLLLAIENESFERAPADIQNHMSALTQVEWLMFWSREENKLSQYLVFLTEDSQIYDTEIATEIETLVQNQQLFMERFVNLNANQDQVSFLISTFTNDIFIDSQIFRTTLLDQTGFSALSPEEITAGLSALVGRLSLLQQVSDKVTEQLRADLERETAAATQKQLIFITIMLLMTILVVTLAVRLSRKVTGDLNLVLAYLGRESYSEDSPLTEQIQSKDELGQFAHKVEELTCEREEARQKLTQAKEDAEQAKDDAIRASKAKSSFLANMSHEIRTPLNGVIGISEILSGTSLDATQRDYVDTIETSSQLLLSLINDVLDFSKIESGMLLISPHSTCIRDSLYDIASVVSPKAKEKGIGLDVSISSNTPHQLMADDHRLRQVIMNFASNAVKFTDSGSVRLCIETRELSDSKAVVEFAVEDSGIGIDEQQQKNIFEPFTQEDDSTTRQFGGTGLGLAISTQLVELMDGTIGLHSEKGKGSRFYFSLELPLVEQEYQSPNQIHHSDIWLLCDDKAKQGSMLDELSFYKVPVANTLTKIDELPPSFEKPVTLIFVETEPNLGVDLEQHAKITENNKLHLCLVKHLQSERFDFTDKVKAILTQPLLGKRLIRGLESCDSSFKTELNNTARDEAENLEHKILIVDDNKVNQKIAGLHAKKLGFPSDSASSGVEAIELFKKNRYALILMDCMMPDMDGFKATKSIRELEKERGLNTRTPIIALTASVVDDDIQTCFDVGMDDYMAKPFKIEQLKTKIEKAINLPVKTATKESTPPEPKAKKAITQTKETPSRSERVLLVEDNIVNQKVASVLLQKAGFEYEIAENGQIAVEMFQRDNSFDIILMDCMMPVMDGFQATKEIRAYEQDEGLPKTPIIALTASVIDDDIQHCYDSGMDAYVPKPVRKEKLLDQIESVM</sequence>
<dbReference type="CDD" id="cd00082">
    <property type="entry name" value="HisKA"/>
    <property type="match status" value="1"/>
</dbReference>
<dbReference type="InterPro" id="IPR005467">
    <property type="entry name" value="His_kinase_dom"/>
</dbReference>
<comment type="catalytic activity">
    <reaction evidence="1">
        <text>ATP + protein L-histidine = ADP + protein N-phospho-L-histidine.</text>
        <dbReference type="EC" id="2.7.13.3"/>
    </reaction>
</comment>
<keyword evidence="4" id="KW-1003">Cell membrane</keyword>
<feature type="region of interest" description="Disordered" evidence="17">
    <location>
        <begin position="896"/>
        <end position="916"/>
    </location>
</feature>
<organism evidence="21 22">
    <name type="scientific">Vibrio ishigakensis</name>
    <dbReference type="NCBI Taxonomy" id="1481914"/>
    <lineage>
        <taxon>Bacteria</taxon>
        <taxon>Pseudomonadati</taxon>
        <taxon>Pseudomonadota</taxon>
        <taxon>Gammaproteobacteria</taxon>
        <taxon>Vibrionales</taxon>
        <taxon>Vibrionaceae</taxon>
        <taxon>Vibrio</taxon>
    </lineage>
</organism>
<evidence type="ECO:0000256" key="6">
    <source>
        <dbReference type="ARBA" id="ARBA00022679"/>
    </source>
</evidence>
<dbReference type="InterPro" id="IPR036097">
    <property type="entry name" value="HisK_dim/P_sf"/>
</dbReference>
<evidence type="ECO:0000256" key="16">
    <source>
        <dbReference type="SAM" id="Coils"/>
    </source>
</evidence>
<evidence type="ECO:0000256" key="18">
    <source>
        <dbReference type="SAM" id="Phobius"/>
    </source>
</evidence>
<dbReference type="FunFam" id="1.10.287.130:FF:000003">
    <property type="entry name" value="Histidine kinase"/>
    <property type="match status" value="1"/>
</dbReference>
<evidence type="ECO:0000256" key="11">
    <source>
        <dbReference type="ARBA" id="ARBA00022840"/>
    </source>
</evidence>
<keyword evidence="10" id="KW-0378">Hydrolase</keyword>
<evidence type="ECO:0000256" key="8">
    <source>
        <dbReference type="ARBA" id="ARBA00022741"/>
    </source>
</evidence>
<dbReference type="AlphaFoldDB" id="A0A0B8P6K3"/>
<dbReference type="InterPro" id="IPR011006">
    <property type="entry name" value="CheY-like_superfamily"/>
</dbReference>
<dbReference type="SMART" id="SM00387">
    <property type="entry name" value="HATPase_c"/>
    <property type="match status" value="1"/>
</dbReference>
<dbReference type="PANTHER" id="PTHR45339:SF1">
    <property type="entry name" value="HYBRID SIGNAL TRANSDUCTION HISTIDINE KINASE J"/>
    <property type="match status" value="1"/>
</dbReference>
<comment type="subcellular location">
    <subcellularLocation>
        <location evidence="2">Cell membrane</location>
        <topology evidence="2">Multi-pass membrane protein</topology>
    </subcellularLocation>
</comment>
<keyword evidence="9" id="KW-0418">Kinase</keyword>
<dbReference type="PROSITE" id="PS50109">
    <property type="entry name" value="HIS_KIN"/>
    <property type="match status" value="1"/>
</dbReference>
<keyword evidence="13" id="KW-0902">Two-component regulatory system</keyword>
<evidence type="ECO:0000256" key="10">
    <source>
        <dbReference type="ARBA" id="ARBA00022801"/>
    </source>
</evidence>
<dbReference type="Gene3D" id="1.10.287.130">
    <property type="match status" value="1"/>
</dbReference>
<dbReference type="RefSeq" id="WP_261835209.1">
    <property type="nucleotide sequence ID" value="NZ_AP024881.1"/>
</dbReference>
<dbReference type="Pfam" id="PF00512">
    <property type="entry name" value="HisKA"/>
    <property type="match status" value="1"/>
</dbReference>
<keyword evidence="14 18" id="KW-0472">Membrane</keyword>
<keyword evidence="11" id="KW-0067">ATP-binding</keyword>
<evidence type="ECO:0000256" key="5">
    <source>
        <dbReference type="ARBA" id="ARBA00022553"/>
    </source>
</evidence>
<evidence type="ECO:0000256" key="2">
    <source>
        <dbReference type="ARBA" id="ARBA00004651"/>
    </source>
</evidence>
<evidence type="ECO:0000256" key="14">
    <source>
        <dbReference type="ARBA" id="ARBA00023136"/>
    </source>
</evidence>
<dbReference type="InterPro" id="IPR004358">
    <property type="entry name" value="Sig_transdc_His_kin-like_C"/>
</dbReference>
<dbReference type="InterPro" id="IPR001789">
    <property type="entry name" value="Sig_transdc_resp-reg_receiver"/>
</dbReference>
<dbReference type="EMBL" id="BBRZ01000108">
    <property type="protein sequence ID" value="GAM58853.1"/>
    <property type="molecule type" value="Genomic_DNA"/>
</dbReference>
<dbReference type="PANTHER" id="PTHR45339">
    <property type="entry name" value="HYBRID SIGNAL TRANSDUCTION HISTIDINE KINASE J"/>
    <property type="match status" value="1"/>
</dbReference>
<dbReference type="CDD" id="cd16922">
    <property type="entry name" value="HATPase_EvgS-ArcB-TorS-like"/>
    <property type="match status" value="1"/>
</dbReference>
<evidence type="ECO:0000313" key="21">
    <source>
        <dbReference type="EMBL" id="GAM58853.1"/>
    </source>
</evidence>
<feature type="modified residue" description="4-aspartylphosphate" evidence="15">
    <location>
        <position position="973"/>
    </location>
</feature>
<comment type="caution">
    <text evidence="21">The sequence shown here is derived from an EMBL/GenBank/DDBJ whole genome shotgun (WGS) entry which is preliminary data.</text>
</comment>
<evidence type="ECO:0000256" key="13">
    <source>
        <dbReference type="ARBA" id="ARBA00023012"/>
    </source>
</evidence>
<dbReference type="EC" id="2.7.13.3" evidence="3"/>
<keyword evidence="5 15" id="KW-0597">Phosphoprotein</keyword>
<keyword evidence="7 18" id="KW-0812">Transmembrane</keyword>
<evidence type="ECO:0000256" key="17">
    <source>
        <dbReference type="SAM" id="MobiDB-lite"/>
    </source>
</evidence>
<dbReference type="SUPFAM" id="SSF55874">
    <property type="entry name" value="ATPase domain of HSP90 chaperone/DNA topoisomerase II/histidine kinase"/>
    <property type="match status" value="1"/>
</dbReference>
<dbReference type="SUPFAM" id="SSF47384">
    <property type="entry name" value="Homodimeric domain of signal transducing histidine kinase"/>
    <property type="match status" value="1"/>
</dbReference>
<dbReference type="PROSITE" id="PS50110">
    <property type="entry name" value="RESPONSE_REGULATORY"/>
    <property type="match status" value="2"/>
</dbReference>
<name>A0A0B8P6K3_9VIBR</name>